<comment type="caution">
    <text evidence="5">The sequence shown here is derived from an EMBL/GenBank/DDBJ whole genome shotgun (WGS) entry which is preliminary data.</text>
</comment>
<reference evidence="5 6" key="1">
    <citation type="submission" date="2022-03" db="EMBL/GenBank/DDBJ databases">
        <title>Novel taxa within the pig intestine.</title>
        <authorList>
            <person name="Wylensek D."/>
            <person name="Bishof K."/>
            <person name="Afrizal A."/>
            <person name="Clavel T."/>
        </authorList>
    </citation>
    <scope>NUCLEOTIDE SEQUENCE [LARGE SCALE GENOMIC DNA]</scope>
    <source>
        <strain evidence="5 6">CLA-KB-P66</strain>
    </source>
</reference>
<sequence>MKKIFFAFLLSAFFGTAFAFDFSVSAPNKVPFGASEEYDIYRNLNVKFGIPYKVADEQVLCFDICYPKTEAPKSGFPLIVYFHGGGWSGEERFSGYGFFYDEVRHYNERGIAVATVTYRFSRWGKPRRDMSVCVVDAMDALRYITKYAKNLEINPSKIGVYGHSAGGHITFMVALADQSVFEGDKSLKNVKYKIACAVPQSGPTSFVDDRADAEGSFMKNKNQMRQPLAGRFDDVELLKRLSPAEYIKKDCPPMLIFQGEKDTIVPQNAALFMMQRAREVGATQVECVISEGAQHSFENARKPDNHELADIRRAFFIRHLTK</sequence>
<dbReference type="SUPFAM" id="SSF53474">
    <property type="entry name" value="alpha/beta-Hydrolases"/>
    <property type="match status" value="1"/>
</dbReference>
<dbReference type="InterPro" id="IPR049492">
    <property type="entry name" value="BD-FAE-like_dom"/>
</dbReference>
<comment type="similarity">
    <text evidence="1">Belongs to the 'GDXG' lipolytic enzyme family.</text>
</comment>
<dbReference type="Pfam" id="PF20434">
    <property type="entry name" value="BD-FAE"/>
    <property type="match status" value="1"/>
</dbReference>
<dbReference type="Gene3D" id="3.40.50.1820">
    <property type="entry name" value="alpha/beta hydrolase"/>
    <property type="match status" value="1"/>
</dbReference>
<name>A0ABU4WF32_9BACT</name>
<feature type="signal peptide" evidence="3">
    <location>
        <begin position="1"/>
        <end position="19"/>
    </location>
</feature>
<protein>
    <submittedName>
        <fullName evidence="5">Alpha/beta hydrolase</fullName>
    </submittedName>
</protein>
<dbReference type="InterPro" id="IPR050300">
    <property type="entry name" value="GDXG_lipolytic_enzyme"/>
</dbReference>
<evidence type="ECO:0000313" key="5">
    <source>
        <dbReference type="EMBL" id="MDX8415177.1"/>
    </source>
</evidence>
<evidence type="ECO:0000256" key="3">
    <source>
        <dbReference type="SAM" id="SignalP"/>
    </source>
</evidence>
<evidence type="ECO:0000256" key="1">
    <source>
        <dbReference type="ARBA" id="ARBA00010515"/>
    </source>
</evidence>
<dbReference type="PANTHER" id="PTHR48081:SF30">
    <property type="entry name" value="ACETYL-HYDROLASE LIPR-RELATED"/>
    <property type="match status" value="1"/>
</dbReference>
<accession>A0ABU4WF32</accession>
<keyword evidence="6" id="KW-1185">Reference proteome</keyword>
<dbReference type="InterPro" id="IPR029058">
    <property type="entry name" value="AB_hydrolase_fold"/>
</dbReference>
<evidence type="ECO:0000256" key="2">
    <source>
        <dbReference type="ARBA" id="ARBA00022801"/>
    </source>
</evidence>
<dbReference type="Proteomes" id="UP001275932">
    <property type="component" value="Unassembled WGS sequence"/>
</dbReference>
<organism evidence="5 6">
    <name type="scientific">Intestinicryptomonas porci</name>
    <dbReference type="NCBI Taxonomy" id="2926320"/>
    <lineage>
        <taxon>Bacteria</taxon>
        <taxon>Pseudomonadati</taxon>
        <taxon>Verrucomicrobiota</taxon>
        <taxon>Opitutia</taxon>
        <taxon>Opitutales</taxon>
        <taxon>Intestinicryptomonaceae</taxon>
        <taxon>Intestinicryptomonas</taxon>
    </lineage>
</organism>
<dbReference type="RefSeq" id="WP_370396625.1">
    <property type="nucleotide sequence ID" value="NZ_JALBUT010000003.1"/>
</dbReference>
<keyword evidence="2 5" id="KW-0378">Hydrolase</keyword>
<gene>
    <name evidence="5" type="ORF">MOX91_03160</name>
</gene>
<evidence type="ECO:0000313" key="6">
    <source>
        <dbReference type="Proteomes" id="UP001275932"/>
    </source>
</evidence>
<dbReference type="EMBL" id="JALBUT010000003">
    <property type="protein sequence ID" value="MDX8415177.1"/>
    <property type="molecule type" value="Genomic_DNA"/>
</dbReference>
<feature type="domain" description="BD-FAE-like" evidence="4">
    <location>
        <begin position="63"/>
        <end position="270"/>
    </location>
</feature>
<keyword evidence="3" id="KW-0732">Signal</keyword>
<proteinExistence type="inferred from homology"/>
<dbReference type="GO" id="GO:0016787">
    <property type="term" value="F:hydrolase activity"/>
    <property type="evidence" value="ECO:0007669"/>
    <property type="project" value="UniProtKB-KW"/>
</dbReference>
<feature type="chain" id="PRO_5045568242" evidence="3">
    <location>
        <begin position="20"/>
        <end position="322"/>
    </location>
</feature>
<dbReference type="PANTHER" id="PTHR48081">
    <property type="entry name" value="AB HYDROLASE SUPERFAMILY PROTEIN C4A8.06C"/>
    <property type="match status" value="1"/>
</dbReference>
<evidence type="ECO:0000259" key="4">
    <source>
        <dbReference type="Pfam" id="PF20434"/>
    </source>
</evidence>